<evidence type="ECO:0000256" key="1">
    <source>
        <dbReference type="SAM" id="Phobius"/>
    </source>
</evidence>
<dbReference type="EMBL" id="LT796768">
    <property type="protein sequence ID" value="SKB09536.1"/>
    <property type="molecule type" value="Genomic_DNA"/>
</dbReference>
<gene>
    <name evidence="2" type="ORF">SAMN06295964_2741</name>
</gene>
<keyword evidence="3" id="KW-1185">Reference proteome</keyword>
<feature type="transmembrane region" description="Helical" evidence="1">
    <location>
        <begin position="12"/>
        <end position="31"/>
    </location>
</feature>
<evidence type="ECO:0000313" key="2">
    <source>
        <dbReference type="EMBL" id="SKB09536.1"/>
    </source>
</evidence>
<dbReference type="OrthoDB" id="3746929at2"/>
<evidence type="ECO:0008006" key="4">
    <source>
        <dbReference type="Google" id="ProtNLM"/>
    </source>
</evidence>
<dbReference type="RefSeq" id="WP_078700669.1">
    <property type="nucleotide sequence ID" value="NZ_LT796768.1"/>
</dbReference>
<keyword evidence="1" id="KW-1133">Transmembrane helix</keyword>
<keyword evidence="1" id="KW-0472">Membrane</keyword>
<reference evidence="3" key="1">
    <citation type="submission" date="2017-02" db="EMBL/GenBank/DDBJ databases">
        <authorList>
            <person name="Varghese N."/>
            <person name="Submissions S."/>
        </authorList>
    </citation>
    <scope>NUCLEOTIDE SEQUENCE [LARGE SCALE GENOMIC DNA]</scope>
    <source>
        <strain evidence="3">9H-4</strain>
    </source>
</reference>
<protein>
    <recommendedName>
        <fullName evidence="4">TadE-like protein</fullName>
    </recommendedName>
</protein>
<dbReference type="AlphaFoldDB" id="A0A1T4Z6F9"/>
<organism evidence="2 3">
    <name type="scientific">Aeromicrobium choanae</name>
    <dbReference type="NCBI Taxonomy" id="1736691"/>
    <lineage>
        <taxon>Bacteria</taxon>
        <taxon>Bacillati</taxon>
        <taxon>Actinomycetota</taxon>
        <taxon>Actinomycetes</taxon>
        <taxon>Propionibacteriales</taxon>
        <taxon>Nocardioidaceae</taxon>
        <taxon>Aeromicrobium</taxon>
    </lineage>
</organism>
<evidence type="ECO:0000313" key="3">
    <source>
        <dbReference type="Proteomes" id="UP000191040"/>
    </source>
</evidence>
<sequence>MSTERGSATVEFTWLTLLLLVPLVYIVVAVFETQRAAYGVTAASEAAARAFIQAAGPAEAEARARVAARLVLADHGVAGAAISAECRPECFVPGSSVVVRVRSSQRLPLAPDLFGDPVAAFDVASTHTEPFGRYRAAP</sequence>
<keyword evidence="1" id="KW-0812">Transmembrane</keyword>
<proteinExistence type="predicted"/>
<accession>A0A1T4Z6F9</accession>
<dbReference type="Proteomes" id="UP000191040">
    <property type="component" value="Chromosome I"/>
</dbReference>
<name>A0A1T4Z6F9_9ACTN</name>
<dbReference type="STRING" id="1736691.SAMN06295964_2741"/>